<evidence type="ECO:0000259" key="4">
    <source>
        <dbReference type="Pfam" id="PF07859"/>
    </source>
</evidence>
<keyword evidence="6" id="KW-1185">Reference proteome</keyword>
<dbReference type="EC" id="3.1.1.83" evidence="5"/>
<dbReference type="InterPro" id="IPR033140">
    <property type="entry name" value="Lipase_GDXG_put_SER_AS"/>
</dbReference>
<organism evidence="5 6">
    <name type="scientific">Antiquaquibacter oligotrophicus</name>
    <dbReference type="NCBI Taxonomy" id="2880260"/>
    <lineage>
        <taxon>Bacteria</taxon>
        <taxon>Bacillati</taxon>
        <taxon>Actinomycetota</taxon>
        <taxon>Actinomycetes</taxon>
        <taxon>Micrococcales</taxon>
        <taxon>Microbacteriaceae</taxon>
        <taxon>Antiquaquibacter</taxon>
    </lineage>
</organism>
<evidence type="ECO:0000256" key="1">
    <source>
        <dbReference type="ARBA" id="ARBA00010515"/>
    </source>
</evidence>
<evidence type="ECO:0000313" key="6">
    <source>
        <dbReference type="Proteomes" id="UP001160142"/>
    </source>
</evidence>
<dbReference type="Gene3D" id="3.40.50.1820">
    <property type="entry name" value="alpha/beta hydrolase"/>
    <property type="match status" value="1"/>
</dbReference>
<sequence length="287" mass="30505">MSLSMRATGMLVRLSRKTFTREHTLEASLRKRAGSAPIPRSMRRRMDVAEQVVAGHPVTTVTPTTGATGTQVIYLHGGSYIHGLDPAHWRIVAAIIDGTGATVTVPDYGLAPEHTVDEGYAFLEEVVARTTGRPLFIAGDSAGAALALGLAISKRATTLAGLILFSPWVDATMSNPAIQAVLPSDPMLVPEVLRAAGAAWAGSRDPRDLLISPINDTLAGLPPIAIYQGARDIFLPDAERFAEKARQAGTDVTLRVYADAFHDFVGAGWTPEAKDAFRRVADVITAG</sequence>
<proteinExistence type="inferred from homology"/>
<keyword evidence="2 5" id="KW-0378">Hydrolase</keyword>
<dbReference type="RefSeq" id="WP_322132405.1">
    <property type="nucleotide sequence ID" value="NZ_CP085036.1"/>
</dbReference>
<dbReference type="InterPro" id="IPR029058">
    <property type="entry name" value="AB_hydrolase_fold"/>
</dbReference>
<dbReference type="Pfam" id="PF07859">
    <property type="entry name" value="Abhydrolase_3"/>
    <property type="match status" value="1"/>
</dbReference>
<accession>A0ABT6KJ77</accession>
<evidence type="ECO:0000256" key="3">
    <source>
        <dbReference type="PROSITE-ProRule" id="PRU10038"/>
    </source>
</evidence>
<comment type="caution">
    <text evidence="5">The sequence shown here is derived from an EMBL/GenBank/DDBJ whole genome shotgun (WGS) entry which is preliminary data.</text>
</comment>
<dbReference type="GO" id="GO:0016787">
    <property type="term" value="F:hydrolase activity"/>
    <property type="evidence" value="ECO:0007669"/>
    <property type="project" value="UniProtKB-KW"/>
</dbReference>
<dbReference type="PANTHER" id="PTHR48081">
    <property type="entry name" value="AB HYDROLASE SUPERFAMILY PROTEIN C4A8.06C"/>
    <property type="match status" value="1"/>
</dbReference>
<dbReference type="PANTHER" id="PTHR48081:SF8">
    <property type="entry name" value="ALPHA_BETA HYDROLASE FOLD-3 DOMAIN-CONTAINING PROTEIN-RELATED"/>
    <property type="match status" value="1"/>
</dbReference>
<evidence type="ECO:0000313" key="5">
    <source>
        <dbReference type="EMBL" id="MDH6180037.1"/>
    </source>
</evidence>
<dbReference type="InterPro" id="IPR050300">
    <property type="entry name" value="GDXG_lipolytic_enzyme"/>
</dbReference>
<feature type="active site" evidence="3">
    <location>
        <position position="141"/>
    </location>
</feature>
<dbReference type="EMBL" id="JARXVQ010000001">
    <property type="protein sequence ID" value="MDH6180037.1"/>
    <property type="molecule type" value="Genomic_DNA"/>
</dbReference>
<comment type="similarity">
    <text evidence="1">Belongs to the 'GDXG' lipolytic enzyme family.</text>
</comment>
<name>A0ABT6KJ77_9MICO</name>
<evidence type="ECO:0000256" key="2">
    <source>
        <dbReference type="ARBA" id="ARBA00022801"/>
    </source>
</evidence>
<gene>
    <name evidence="5" type="ORF">M2152_000219</name>
</gene>
<feature type="domain" description="Alpha/beta hydrolase fold-3" evidence="4">
    <location>
        <begin position="72"/>
        <end position="265"/>
    </location>
</feature>
<dbReference type="Proteomes" id="UP001160142">
    <property type="component" value="Unassembled WGS sequence"/>
</dbReference>
<dbReference type="InterPro" id="IPR013094">
    <property type="entry name" value="AB_hydrolase_3"/>
</dbReference>
<protein>
    <submittedName>
        <fullName evidence="5">Monoterpene epsilon-lactone hydrolase</fullName>
        <ecNumber evidence="5">3.1.1.83</ecNumber>
    </submittedName>
</protein>
<dbReference type="PROSITE" id="PS01174">
    <property type="entry name" value="LIPASE_GDXG_SER"/>
    <property type="match status" value="1"/>
</dbReference>
<reference evidence="5 6" key="1">
    <citation type="submission" date="2023-04" db="EMBL/GenBank/DDBJ databases">
        <title>Genome Encyclopedia of Bacteria and Archaea VI: Functional Genomics of Type Strains.</title>
        <authorList>
            <person name="Whitman W."/>
        </authorList>
    </citation>
    <scope>NUCLEOTIDE SEQUENCE [LARGE SCALE GENOMIC DNA]</scope>
    <source>
        <strain evidence="5 6">SG_E_30_P1</strain>
    </source>
</reference>
<dbReference type="SUPFAM" id="SSF53474">
    <property type="entry name" value="alpha/beta-Hydrolases"/>
    <property type="match status" value="1"/>
</dbReference>